<gene>
    <name evidence="2" type="ORF">CJ203_08710</name>
</gene>
<evidence type="ECO:0000256" key="1">
    <source>
        <dbReference type="SAM" id="Phobius"/>
    </source>
</evidence>
<accession>A0A2N6T3H8</accession>
<feature type="transmembrane region" description="Helical" evidence="1">
    <location>
        <begin position="60"/>
        <end position="82"/>
    </location>
</feature>
<evidence type="ECO:0000313" key="2">
    <source>
        <dbReference type="EMBL" id="PMC63867.1"/>
    </source>
</evidence>
<keyword evidence="3" id="KW-1185">Reference proteome</keyword>
<name>A0A2N6T3H8_9CORY</name>
<dbReference type="RefSeq" id="WP_034665419.1">
    <property type="nucleotide sequence ID" value="NZ_JBHRZL010000017.1"/>
</dbReference>
<organism evidence="2 3">
    <name type="scientific">Corynebacterium tuscaniense</name>
    <dbReference type="NCBI Taxonomy" id="302449"/>
    <lineage>
        <taxon>Bacteria</taxon>
        <taxon>Bacillati</taxon>
        <taxon>Actinomycetota</taxon>
        <taxon>Actinomycetes</taxon>
        <taxon>Mycobacteriales</taxon>
        <taxon>Corynebacteriaceae</taxon>
        <taxon>Corynebacterium</taxon>
    </lineage>
</organism>
<keyword evidence="1" id="KW-1133">Transmembrane helix</keyword>
<evidence type="ECO:0000313" key="3">
    <source>
        <dbReference type="Proteomes" id="UP000235836"/>
    </source>
</evidence>
<keyword evidence="1" id="KW-0812">Transmembrane</keyword>
<dbReference type="Pfam" id="PF13630">
    <property type="entry name" value="SdpI"/>
    <property type="match status" value="1"/>
</dbReference>
<dbReference type="Proteomes" id="UP000235836">
    <property type="component" value="Unassembled WGS sequence"/>
</dbReference>
<sequence>MFGYVFLVVGALLFSLLSLGMGGAIKKGSLERNGAIGIRTKATLMSDAAWSEGHKAAIPYLNAVAITGFMGALFSVLAFVFLKPDNGVVTGSQFVLPVATIIVQIVILLWSATKADKAAKLVDAGRVVA</sequence>
<feature type="transmembrane region" description="Helical" evidence="1">
    <location>
        <begin position="94"/>
        <end position="112"/>
    </location>
</feature>
<evidence type="ECO:0008006" key="4">
    <source>
        <dbReference type="Google" id="ProtNLM"/>
    </source>
</evidence>
<dbReference type="InterPro" id="IPR025962">
    <property type="entry name" value="SdpI/YhfL"/>
</dbReference>
<reference evidence="2 3" key="1">
    <citation type="submission" date="2017-09" db="EMBL/GenBank/DDBJ databases">
        <title>Bacterial strain isolated from the female urinary microbiota.</title>
        <authorList>
            <person name="Thomas-White K."/>
            <person name="Kumar N."/>
            <person name="Forster S."/>
            <person name="Putonti C."/>
            <person name="Lawley T."/>
            <person name="Wolfe A.J."/>
        </authorList>
    </citation>
    <scope>NUCLEOTIDE SEQUENCE [LARGE SCALE GENOMIC DNA]</scope>
    <source>
        <strain evidence="2 3">UMB0792</strain>
    </source>
</reference>
<dbReference type="AlphaFoldDB" id="A0A2N6T3H8"/>
<dbReference type="EMBL" id="PNHG01000014">
    <property type="protein sequence ID" value="PMC63867.1"/>
    <property type="molecule type" value="Genomic_DNA"/>
</dbReference>
<proteinExistence type="predicted"/>
<protein>
    <recommendedName>
        <fullName evidence="4">SdpI family protein</fullName>
    </recommendedName>
</protein>
<keyword evidence="1" id="KW-0472">Membrane</keyword>
<comment type="caution">
    <text evidence="2">The sequence shown here is derived from an EMBL/GenBank/DDBJ whole genome shotgun (WGS) entry which is preliminary data.</text>
</comment>